<dbReference type="PRINTS" id="PR00119">
    <property type="entry name" value="CATATPASE"/>
</dbReference>
<proteinExistence type="predicted"/>
<feature type="transmembrane region" description="Helical" evidence="10">
    <location>
        <begin position="789"/>
        <end position="815"/>
    </location>
</feature>
<dbReference type="InterPro" id="IPR018303">
    <property type="entry name" value="ATPase_P-typ_P_site"/>
</dbReference>
<feature type="transmembrane region" description="Helical" evidence="10">
    <location>
        <begin position="239"/>
        <end position="258"/>
    </location>
</feature>
<dbReference type="InterPro" id="IPR044492">
    <property type="entry name" value="P_typ_ATPase_HD_dom"/>
</dbReference>
<keyword evidence="9 10" id="KW-0472">Membrane</keyword>
<keyword evidence="2 10" id="KW-0812">Transmembrane</keyword>
<dbReference type="SFLD" id="SFLDS00003">
    <property type="entry name" value="Haloacid_Dehalogenase"/>
    <property type="match status" value="1"/>
</dbReference>
<keyword evidence="15" id="KW-1185">Reference proteome</keyword>
<evidence type="ECO:0000256" key="8">
    <source>
        <dbReference type="ARBA" id="ARBA00022989"/>
    </source>
</evidence>
<dbReference type="PANTHER" id="PTHR45630">
    <property type="entry name" value="CATION-TRANSPORTING ATPASE-RELATED"/>
    <property type="match status" value="1"/>
</dbReference>
<dbReference type="PROSITE" id="PS00154">
    <property type="entry name" value="ATPASE_E1_E2"/>
    <property type="match status" value="1"/>
</dbReference>
<dbReference type="InterPro" id="IPR023298">
    <property type="entry name" value="ATPase_P-typ_TM_dom_sf"/>
</dbReference>
<name>A0A9P1GD39_9DINO</name>
<dbReference type="Gene3D" id="3.40.1110.10">
    <property type="entry name" value="Calcium-transporting ATPase, cytoplasmic domain N"/>
    <property type="match status" value="1"/>
</dbReference>
<dbReference type="EMBL" id="CAMXCT010004323">
    <property type="protein sequence ID" value="CAI4008563.1"/>
    <property type="molecule type" value="Genomic_DNA"/>
</dbReference>
<evidence type="ECO:0000313" key="15">
    <source>
        <dbReference type="Proteomes" id="UP001152797"/>
    </source>
</evidence>
<sequence length="1075" mass="118705">ALDGGGLAENFALERLDRQGRNAINVKVLGIFASLLAEYSQPIYIFQMMCIWCYLFFDSWNIALLWVFLVFGSGAWTSLMILRRNQQQIAEMAAAGGHRLEKVLRDGQWKDVPATDLTLGDVVQVKDGVVCADLALVAGSAVVNESMLTGEPMPLQKVSLEQNSEALFDYKTHGKKHGLFAGTEVLQSVADEASNANRGSTLALAVVVAIGARTTKGRLIRMVLYPALVKFKYTEQLPVVYAFMTLWATICFIATMTFQGQGWVNGFFVGISFLTQSMNPMMAVSFTLGQSAAALRLKEKNISCLNIGRIPIAGKISTMVFDKTGTITHGGMDLAGVRPVDEGRFEAEVSAKDLHNLEPKNVFLKALASCHTVSTMRDGSFVGNQVEIVTVKALQWRLSAPGQARVIASPDGQTQLEVLRQLEFDHHRMTSGALVRCKETQRVLAFFKGAYDKISQIADPSSVPADYKDLCESYASQCYYVLAMSWKELQVDDAQLGDITRDSLEQGLKICGLLFFRNEMKADSREVIKELKEGGVSCVICTGDNTTTGVSIGRQCGIVSDKARVLVGELAEPDTFKPSKLHWRDADDKEAEVPHWQFDNAELALSQSAFRWLVREKPEELSEMLPSIKVFGRMKPDDKIKVINLWQDYGDGVVTGMVGDGGNDCGALRTAHAGLALSEAEASMVSPFSSSKGLSEQGFISLAAVVDLIKEGRCCLATNMATFMYFMIYNLTLTTSKMLAVIWMDSTYAEWQFMLTDVALAMVMVSFMVRCRPIQRLSMTSPSASLFGIGTMVTILSALLIFWLTAGVAVLMLQYGPGRSFYEFSTSILLEIPPQQWTRKADNYLMATLFLVNLTVLLNAGFVLCYGHIHRQMVGKNWRICSFYILGILFTLALTWSNPSEFSCTFRVNCDSAASQKMSLPLLSKPVGGVIFSRGNLGGCFWGPQMLSCKSQEHRCWVTPPNNANLPPSWAARNSTLRPKAPFDTREEKMKFCKKHPYRADAKDLGNQWCWLPVDDALSRGCGPSPTRDLGPMVEGCHGPNNCYSRNFKFYLTGILILCSVSLHAMYKLGILGLE</sequence>
<dbReference type="OrthoDB" id="432372at2759"/>
<feature type="transmembrane region" description="Helical" evidence="10">
    <location>
        <begin position="723"/>
        <end position="743"/>
    </location>
</feature>
<evidence type="ECO:0000256" key="1">
    <source>
        <dbReference type="ARBA" id="ARBA00004141"/>
    </source>
</evidence>
<dbReference type="SUPFAM" id="SSF81660">
    <property type="entry name" value="Metal cation-transporting ATPase, ATP-binding domain N"/>
    <property type="match status" value="1"/>
</dbReference>
<reference evidence="12" key="1">
    <citation type="submission" date="2022-10" db="EMBL/GenBank/DDBJ databases">
        <authorList>
            <person name="Chen Y."/>
            <person name="Dougan E. K."/>
            <person name="Chan C."/>
            <person name="Rhodes N."/>
            <person name="Thang M."/>
        </authorList>
    </citation>
    <scope>NUCLEOTIDE SEQUENCE</scope>
</reference>
<evidence type="ECO:0000256" key="4">
    <source>
        <dbReference type="ARBA" id="ARBA00022741"/>
    </source>
</evidence>
<feature type="transmembrane region" description="Helical" evidence="10">
    <location>
        <begin position="63"/>
        <end position="82"/>
    </location>
</feature>
<dbReference type="Gene3D" id="2.70.150.10">
    <property type="entry name" value="Calcium-transporting ATPase, cytoplasmic transduction domain A"/>
    <property type="match status" value="1"/>
</dbReference>
<evidence type="ECO:0000256" key="9">
    <source>
        <dbReference type="ARBA" id="ARBA00023136"/>
    </source>
</evidence>
<dbReference type="EMBL" id="CAMXCT030004323">
    <property type="protein sequence ID" value="CAL4795875.1"/>
    <property type="molecule type" value="Genomic_DNA"/>
</dbReference>
<organism evidence="12">
    <name type="scientific">Cladocopium goreaui</name>
    <dbReference type="NCBI Taxonomy" id="2562237"/>
    <lineage>
        <taxon>Eukaryota</taxon>
        <taxon>Sar</taxon>
        <taxon>Alveolata</taxon>
        <taxon>Dinophyceae</taxon>
        <taxon>Suessiales</taxon>
        <taxon>Symbiodiniaceae</taxon>
        <taxon>Cladocopium</taxon>
    </lineage>
</organism>
<evidence type="ECO:0000259" key="11">
    <source>
        <dbReference type="Pfam" id="PF00122"/>
    </source>
</evidence>
<keyword evidence="5" id="KW-0067">ATP-binding</keyword>
<feature type="transmembrane region" description="Helical" evidence="10">
    <location>
        <begin position="878"/>
        <end position="897"/>
    </location>
</feature>
<dbReference type="SFLD" id="SFLDF00027">
    <property type="entry name" value="p-type_atpase"/>
    <property type="match status" value="1"/>
</dbReference>
<keyword evidence="7" id="KW-1278">Translocase</keyword>
<keyword evidence="6" id="KW-0460">Magnesium</keyword>
<dbReference type="InterPro" id="IPR006544">
    <property type="entry name" value="P-type_TPase_V"/>
</dbReference>
<evidence type="ECO:0000256" key="5">
    <source>
        <dbReference type="ARBA" id="ARBA00022840"/>
    </source>
</evidence>
<keyword evidence="8 10" id="KW-1133">Transmembrane helix</keyword>
<evidence type="ECO:0000256" key="6">
    <source>
        <dbReference type="ARBA" id="ARBA00022842"/>
    </source>
</evidence>
<feature type="transmembrane region" description="Helical" evidence="10">
    <location>
        <begin position="844"/>
        <end position="866"/>
    </location>
</feature>
<dbReference type="PANTHER" id="PTHR45630:SF11">
    <property type="entry name" value="CATION-TRANSPORTING P-TYPE ATPASE N-TERMINAL DOMAIN-CONTAINING PROTEIN"/>
    <property type="match status" value="1"/>
</dbReference>
<dbReference type="Gene3D" id="3.40.50.1000">
    <property type="entry name" value="HAD superfamily/HAD-like"/>
    <property type="match status" value="1"/>
</dbReference>
<dbReference type="SUPFAM" id="SSF81665">
    <property type="entry name" value="Calcium ATPase, transmembrane domain M"/>
    <property type="match status" value="1"/>
</dbReference>
<protein>
    <submittedName>
        <fullName evidence="14">Probable cation-transporting ATPase C1672.11c</fullName>
    </submittedName>
</protein>
<keyword evidence="4" id="KW-0547">Nucleotide-binding</keyword>
<dbReference type="InterPro" id="IPR059000">
    <property type="entry name" value="ATPase_P-type_domA"/>
</dbReference>
<dbReference type="Proteomes" id="UP001152797">
    <property type="component" value="Unassembled WGS sequence"/>
</dbReference>
<evidence type="ECO:0000256" key="7">
    <source>
        <dbReference type="ARBA" id="ARBA00022967"/>
    </source>
</evidence>
<feature type="transmembrane region" description="Helical" evidence="10">
    <location>
        <begin position="749"/>
        <end position="769"/>
    </location>
</feature>
<dbReference type="AlphaFoldDB" id="A0A9P1GD39"/>
<keyword evidence="3" id="KW-0479">Metal-binding</keyword>
<evidence type="ECO:0000256" key="2">
    <source>
        <dbReference type="ARBA" id="ARBA00022692"/>
    </source>
</evidence>
<comment type="caution">
    <text evidence="12">The sequence shown here is derived from an EMBL/GenBank/DDBJ whole genome shotgun (WGS) entry which is preliminary data.</text>
</comment>
<gene>
    <name evidence="12" type="ORF">C1SCF055_LOCUS33993</name>
</gene>
<dbReference type="InterPro" id="IPR008250">
    <property type="entry name" value="ATPase_P-typ_transduc_dom_A_sf"/>
</dbReference>
<reference evidence="13" key="2">
    <citation type="submission" date="2024-04" db="EMBL/GenBank/DDBJ databases">
        <authorList>
            <person name="Chen Y."/>
            <person name="Shah S."/>
            <person name="Dougan E. K."/>
            <person name="Thang M."/>
            <person name="Chan C."/>
        </authorList>
    </citation>
    <scope>NUCLEOTIDE SEQUENCE [LARGE SCALE GENOMIC DNA]</scope>
</reference>
<evidence type="ECO:0000256" key="3">
    <source>
        <dbReference type="ARBA" id="ARBA00022723"/>
    </source>
</evidence>
<dbReference type="GO" id="GO:0005524">
    <property type="term" value="F:ATP binding"/>
    <property type="evidence" value="ECO:0007669"/>
    <property type="project" value="UniProtKB-KW"/>
</dbReference>
<evidence type="ECO:0000313" key="12">
    <source>
        <dbReference type="EMBL" id="CAI4008563.1"/>
    </source>
</evidence>
<evidence type="ECO:0000313" key="14">
    <source>
        <dbReference type="EMBL" id="CAL4795875.1"/>
    </source>
</evidence>
<dbReference type="GO" id="GO:0019829">
    <property type="term" value="F:ATPase-coupled monoatomic cation transmembrane transporter activity"/>
    <property type="evidence" value="ECO:0007669"/>
    <property type="project" value="TreeGrafter"/>
</dbReference>
<dbReference type="InterPro" id="IPR023214">
    <property type="entry name" value="HAD_sf"/>
</dbReference>
<feature type="transmembrane region" description="Helical" evidence="10">
    <location>
        <begin position="264"/>
        <end position="288"/>
    </location>
</feature>
<comment type="subcellular location">
    <subcellularLocation>
        <location evidence="1">Membrane</location>
        <topology evidence="1">Multi-pass membrane protein</topology>
    </subcellularLocation>
</comment>
<dbReference type="SUPFAM" id="SSF81653">
    <property type="entry name" value="Calcium ATPase, transduction domain A"/>
    <property type="match status" value="1"/>
</dbReference>
<feature type="transmembrane region" description="Helical" evidence="10">
    <location>
        <begin position="28"/>
        <end position="57"/>
    </location>
</feature>
<dbReference type="InterPro" id="IPR036412">
    <property type="entry name" value="HAD-like_sf"/>
</dbReference>
<dbReference type="SUPFAM" id="SSF56784">
    <property type="entry name" value="HAD-like"/>
    <property type="match status" value="1"/>
</dbReference>
<evidence type="ECO:0000313" key="13">
    <source>
        <dbReference type="EMBL" id="CAL1161938.1"/>
    </source>
</evidence>
<feature type="non-terminal residue" evidence="12">
    <location>
        <position position="1"/>
    </location>
</feature>
<dbReference type="GO" id="GO:0046872">
    <property type="term" value="F:metal ion binding"/>
    <property type="evidence" value="ECO:0007669"/>
    <property type="project" value="UniProtKB-KW"/>
</dbReference>
<dbReference type="EMBL" id="CAMXCT020004323">
    <property type="protein sequence ID" value="CAL1161938.1"/>
    <property type="molecule type" value="Genomic_DNA"/>
</dbReference>
<dbReference type="GO" id="GO:0016020">
    <property type="term" value="C:membrane"/>
    <property type="evidence" value="ECO:0007669"/>
    <property type="project" value="UniProtKB-SubCell"/>
</dbReference>
<dbReference type="Pfam" id="PF00122">
    <property type="entry name" value="E1-E2_ATPase"/>
    <property type="match status" value="1"/>
</dbReference>
<dbReference type="SFLD" id="SFLDG00002">
    <property type="entry name" value="C1.7:_P-type_atpase_like"/>
    <property type="match status" value="1"/>
</dbReference>
<dbReference type="InterPro" id="IPR023299">
    <property type="entry name" value="ATPase_P-typ_cyto_dom_N"/>
</dbReference>
<feature type="domain" description="P-type ATPase A" evidence="11">
    <location>
        <begin position="102"/>
        <end position="223"/>
    </location>
</feature>
<evidence type="ECO:0000256" key="10">
    <source>
        <dbReference type="SAM" id="Phobius"/>
    </source>
</evidence>
<accession>A0A9P1GD39</accession>
<dbReference type="GO" id="GO:0140358">
    <property type="term" value="F:P-type transmembrane transporter activity"/>
    <property type="evidence" value="ECO:0007669"/>
    <property type="project" value="InterPro"/>
</dbReference>